<comment type="caution">
    <text evidence="1">The sequence shown here is derived from an EMBL/GenBank/DDBJ whole genome shotgun (WGS) entry which is preliminary data.</text>
</comment>
<dbReference type="PANTHER" id="PTHR45947">
    <property type="entry name" value="SULFOQUINOVOSYL TRANSFERASE SQD2"/>
    <property type="match status" value="1"/>
</dbReference>
<dbReference type="Pfam" id="PF13692">
    <property type="entry name" value="Glyco_trans_1_4"/>
    <property type="match status" value="1"/>
</dbReference>
<dbReference type="Proteomes" id="UP000185736">
    <property type="component" value="Unassembled WGS sequence"/>
</dbReference>
<dbReference type="Gene3D" id="3.40.50.2000">
    <property type="entry name" value="Glycogen Phosphorylase B"/>
    <property type="match status" value="2"/>
</dbReference>
<reference evidence="1 2" key="1">
    <citation type="submission" date="2016-12" db="EMBL/GenBank/DDBJ databases">
        <title>Genomic comparison of strains in the 'Actinomyces naeslundii' group.</title>
        <authorList>
            <person name="Mughal S.R."/>
            <person name="Do T."/>
            <person name="Gilbert S.C."/>
            <person name="Witherden E.A."/>
            <person name="Didelot X."/>
            <person name="Beighton D."/>
        </authorList>
    </citation>
    <scope>NUCLEOTIDE SEQUENCE [LARGE SCALE GENOMIC DNA]</scope>
    <source>
        <strain evidence="1 2">S64C</strain>
    </source>
</reference>
<dbReference type="InterPro" id="IPR050194">
    <property type="entry name" value="Glycosyltransferase_grp1"/>
</dbReference>
<proteinExistence type="predicted"/>
<dbReference type="RefSeq" id="WP_075248519.1">
    <property type="nucleotide sequence ID" value="NZ_MSGO01000009.1"/>
</dbReference>
<dbReference type="GO" id="GO:1901137">
    <property type="term" value="P:carbohydrate derivative biosynthetic process"/>
    <property type="evidence" value="ECO:0007669"/>
    <property type="project" value="UniProtKB-ARBA"/>
</dbReference>
<evidence type="ECO:0000313" key="2">
    <source>
        <dbReference type="Proteomes" id="UP000185736"/>
    </source>
</evidence>
<dbReference type="AlphaFoldDB" id="A0A1Q8I2Z7"/>
<protein>
    <submittedName>
        <fullName evidence="1">Capsular biosynthesis protein</fullName>
    </submittedName>
</protein>
<dbReference type="SUPFAM" id="SSF53756">
    <property type="entry name" value="UDP-Glycosyltransferase/glycogen phosphorylase"/>
    <property type="match status" value="1"/>
</dbReference>
<accession>A0A1Q8I2Z7</accession>
<evidence type="ECO:0000313" key="1">
    <source>
        <dbReference type="EMBL" id="OLL15463.1"/>
    </source>
</evidence>
<dbReference type="GO" id="GO:0016757">
    <property type="term" value="F:glycosyltransferase activity"/>
    <property type="evidence" value="ECO:0007669"/>
    <property type="project" value="UniProtKB-KW"/>
</dbReference>
<organism evidence="1 2">
    <name type="scientific">Actinomyces oris</name>
    <dbReference type="NCBI Taxonomy" id="544580"/>
    <lineage>
        <taxon>Bacteria</taxon>
        <taxon>Bacillati</taxon>
        <taxon>Actinomycetota</taxon>
        <taxon>Actinomycetes</taxon>
        <taxon>Actinomycetales</taxon>
        <taxon>Actinomycetaceae</taxon>
        <taxon>Actinomyces</taxon>
    </lineage>
</organism>
<dbReference type="PANTHER" id="PTHR45947:SF3">
    <property type="entry name" value="SULFOQUINOVOSYL TRANSFERASE SQD2"/>
    <property type="match status" value="1"/>
</dbReference>
<sequence>MSQEQSSTPQDSGGGPLRVLQINSSISRRSGVMSMLMNYLRHMDRSQVVLDFFCFATPDETHREEIESLGGRCYVIDAGNRIGRIRSSLGQLLEQHAGQYPVAHLHDPILSRFLYPVAHRRGVRAFAVHSHSTAYSDSRLKSVRNWIVCRNIGAYSDVRLACSHAAGEFMFRRSRFEVLPNAIDVGTYRFDRQARVKARRVLGLGDGPVVGHVGRFSEEKNHRFLLDVFGELLRLRPGARLVLVGDGALRPGIEERAADRGLADHVLFLGDRKDVPDLYQAMDALVLPSLFEGLPMVGVEAQCAGLPMVCSDRVPDEVAIGDCEFLPLEATSDRWATRVAQAIDLGRDLERRAQGATLTRTAGFDIAREADRLAHRYRNLAGR</sequence>
<dbReference type="EMBL" id="MSGO01000009">
    <property type="protein sequence ID" value="OLL15463.1"/>
    <property type="molecule type" value="Genomic_DNA"/>
</dbReference>
<gene>
    <name evidence="1" type="ORF">BKH32_02735</name>
</gene>
<name>A0A1Q8I2Z7_9ACTO</name>